<dbReference type="RefSeq" id="WP_168660993.1">
    <property type="nucleotide sequence ID" value="NZ_CP051180.1"/>
</dbReference>
<organism evidence="1 2">
    <name type="scientific">Ferrimonas lipolytica</name>
    <dbReference type="NCBI Taxonomy" id="2724191"/>
    <lineage>
        <taxon>Bacteria</taxon>
        <taxon>Pseudomonadati</taxon>
        <taxon>Pseudomonadota</taxon>
        <taxon>Gammaproteobacteria</taxon>
        <taxon>Alteromonadales</taxon>
        <taxon>Ferrimonadaceae</taxon>
        <taxon>Ferrimonas</taxon>
    </lineage>
</organism>
<protein>
    <submittedName>
        <fullName evidence="1">Uncharacterized protein</fullName>
    </submittedName>
</protein>
<dbReference type="Proteomes" id="UP000501602">
    <property type="component" value="Chromosome"/>
</dbReference>
<name>A0A6H1UGK1_9GAMM</name>
<evidence type="ECO:0000313" key="2">
    <source>
        <dbReference type="Proteomes" id="UP000501602"/>
    </source>
</evidence>
<gene>
    <name evidence="1" type="ORF">HER31_12980</name>
</gene>
<sequence length="84" mass="9506">MPVVLSEGKQPGDALPTPQAFEYSGSPFAPIFSIDTLLRQLDSEYASYAEQQGWFETKPGSYHQRLWVNKHCISMRTEIHGYIG</sequence>
<proteinExistence type="predicted"/>
<accession>A0A6H1UGK1</accession>
<keyword evidence="2" id="KW-1185">Reference proteome</keyword>
<evidence type="ECO:0000313" key="1">
    <source>
        <dbReference type="EMBL" id="QIZ77730.1"/>
    </source>
</evidence>
<dbReference type="KEGG" id="fes:HER31_12980"/>
<dbReference type="EMBL" id="CP051180">
    <property type="protein sequence ID" value="QIZ77730.1"/>
    <property type="molecule type" value="Genomic_DNA"/>
</dbReference>
<dbReference type="AlphaFoldDB" id="A0A6H1UGK1"/>
<reference evidence="1 2" key="1">
    <citation type="submission" date="2020-04" db="EMBL/GenBank/DDBJ databases">
        <title>Ferrimonas sp. S7 isolated from sea water.</title>
        <authorList>
            <person name="Bae S.S."/>
            <person name="Baek K."/>
        </authorList>
    </citation>
    <scope>NUCLEOTIDE SEQUENCE [LARGE SCALE GENOMIC DNA]</scope>
    <source>
        <strain evidence="1 2">S7</strain>
    </source>
</reference>